<feature type="region of interest" description="Disordered" evidence="1">
    <location>
        <begin position="427"/>
        <end position="457"/>
    </location>
</feature>
<dbReference type="Pfam" id="PF00092">
    <property type="entry name" value="VWA"/>
    <property type="match status" value="1"/>
</dbReference>
<keyword evidence="5" id="KW-1185">Reference proteome</keyword>
<keyword evidence="2" id="KW-0732">Signal</keyword>
<proteinExistence type="predicted"/>
<dbReference type="Proteomes" id="UP000199687">
    <property type="component" value="Unassembled WGS sequence"/>
</dbReference>
<feature type="region of interest" description="Disordered" evidence="1">
    <location>
        <begin position="26"/>
        <end position="69"/>
    </location>
</feature>
<name>A0A1H9U6X0_9BACI</name>
<dbReference type="EMBL" id="FOGL01000016">
    <property type="protein sequence ID" value="SES05099.1"/>
    <property type="molecule type" value="Genomic_DNA"/>
</dbReference>
<evidence type="ECO:0000259" key="3">
    <source>
        <dbReference type="PROSITE" id="PS50234"/>
    </source>
</evidence>
<evidence type="ECO:0000256" key="2">
    <source>
        <dbReference type="SAM" id="SignalP"/>
    </source>
</evidence>
<protein>
    <submittedName>
        <fullName evidence="4">Ca-activated chloride channel family protein</fullName>
    </submittedName>
</protein>
<dbReference type="PROSITE" id="PS51257">
    <property type="entry name" value="PROKAR_LIPOPROTEIN"/>
    <property type="match status" value="1"/>
</dbReference>
<dbReference type="InterPro" id="IPR036465">
    <property type="entry name" value="vWFA_dom_sf"/>
</dbReference>
<feature type="chain" id="PRO_5011749581" evidence="2">
    <location>
        <begin position="28"/>
        <end position="457"/>
    </location>
</feature>
<sequence length="457" mass="50170">MKRQIIFFLTILLLAAAVIGCSNDDSAKGNENEDQESNPEEEVNSEAEDEEAVEVMTAPEAATEPEDMINEGPGELVAIEDMDSEEWKQAIENLPEDLTANETYNHLVQWLAADYSEALKKYEEFNPSFIASDAPVGEGDDSDEEEVKEKQIALLLDASGSMGAAVGGEVKMKAAKEALQQFVADQPEETKVLLRVYGHVGDGSEEKRKISCESTDVVYPLSTYDEQTFKDALSQFEPAGWTPLASSILAAKNDLQSDSGENVENIVYIISDGEETCGGDPVAAAKELHDSGIATAVNIIGFNVGNEAQVQLKKVAEAGGGTFTNVNSGKEIFEIANENITNARESVDRSMWRATEGVDLTWDAIHKNKEVDSIASFFGDVVGDENKLLRDGLNSLKREEVITEETAEEVMNLLEERLEKIDQLNDEKKQSLKDKVAEEKEKTKELLDEMREQAANN</sequence>
<evidence type="ECO:0000256" key="1">
    <source>
        <dbReference type="SAM" id="MobiDB-lite"/>
    </source>
</evidence>
<dbReference type="InterPro" id="IPR002035">
    <property type="entry name" value="VWF_A"/>
</dbReference>
<reference evidence="4 5" key="1">
    <citation type="submission" date="2016-10" db="EMBL/GenBank/DDBJ databases">
        <authorList>
            <person name="de Groot N.N."/>
        </authorList>
    </citation>
    <scope>NUCLEOTIDE SEQUENCE [LARGE SCALE GENOMIC DNA]</scope>
    <source>
        <strain evidence="4 5">CGMCC 1.7727</strain>
    </source>
</reference>
<dbReference type="SMART" id="SM00327">
    <property type="entry name" value="VWA"/>
    <property type="match status" value="1"/>
</dbReference>
<dbReference type="Gene3D" id="3.40.50.410">
    <property type="entry name" value="von Willebrand factor, type A domain"/>
    <property type="match status" value="1"/>
</dbReference>
<gene>
    <name evidence="4" type="ORF">SAMN04487944_11653</name>
</gene>
<feature type="signal peptide" evidence="2">
    <location>
        <begin position="1"/>
        <end position="27"/>
    </location>
</feature>
<evidence type="ECO:0000313" key="4">
    <source>
        <dbReference type="EMBL" id="SES05099.1"/>
    </source>
</evidence>
<organism evidence="4 5">
    <name type="scientific">Gracilibacillus ureilyticus</name>
    <dbReference type="NCBI Taxonomy" id="531814"/>
    <lineage>
        <taxon>Bacteria</taxon>
        <taxon>Bacillati</taxon>
        <taxon>Bacillota</taxon>
        <taxon>Bacilli</taxon>
        <taxon>Bacillales</taxon>
        <taxon>Bacillaceae</taxon>
        <taxon>Gracilibacillus</taxon>
    </lineage>
</organism>
<accession>A0A1H9U6X0</accession>
<feature type="compositionally biased region" description="Acidic residues" evidence="1">
    <location>
        <begin position="32"/>
        <end position="53"/>
    </location>
</feature>
<dbReference type="PROSITE" id="PS50234">
    <property type="entry name" value="VWFA"/>
    <property type="match status" value="1"/>
</dbReference>
<dbReference type="AlphaFoldDB" id="A0A1H9U6X0"/>
<dbReference type="STRING" id="531814.SAMN04487944_11653"/>
<evidence type="ECO:0000313" key="5">
    <source>
        <dbReference type="Proteomes" id="UP000199687"/>
    </source>
</evidence>
<feature type="domain" description="VWFA" evidence="3">
    <location>
        <begin position="151"/>
        <end position="351"/>
    </location>
</feature>
<dbReference type="SUPFAM" id="SSF53300">
    <property type="entry name" value="vWA-like"/>
    <property type="match status" value="1"/>
</dbReference>